<dbReference type="RefSeq" id="WP_062279246.1">
    <property type="nucleotide sequence ID" value="NZ_DF968181.1"/>
</dbReference>
<keyword evidence="1" id="KW-0255">Endonuclease</keyword>
<evidence type="ECO:0000313" key="1">
    <source>
        <dbReference type="EMBL" id="GAP40177.1"/>
    </source>
</evidence>
<proteinExistence type="predicted"/>
<sequence length="393" mass="44526">MIIDDLFPEKGKLVLTANGKEFIERLGVETARQVILAVLRGENIRTQTEPLTRRRVAIATGAMVYLFAKGWAEIDNFTENLSAFALEQMDNTPQSKKDTFWPAQWLIGLTGKSIQNVLRSNPELRQSYIQDFENAVEEAARRCEEDFGEISMSLGYVVDGELRQSVSALNWKDLTRLTTAIGATTLTIRGSEKSTYGKLFERLIMGSVLTILGFEHVENSQSPKIERVFWLSDSSDVRECDATIRLRPGKLARFDIGFIGKGNPEIMKDKLTRYANEVEQNGTANFSQTFIIVDKMPDTTKTIEAAKKSGSEIIQMSMQFWALELAKRLKARLGYSAEILSVPEDELSDYIEQKLQPVPILNFLNPTNTRIQVIREEAQPYLISEDEEDFEDE</sequence>
<organism evidence="1">
    <name type="scientific">Flexilinea flocculi</name>
    <dbReference type="NCBI Taxonomy" id="1678840"/>
    <lineage>
        <taxon>Bacteria</taxon>
        <taxon>Bacillati</taxon>
        <taxon>Chloroflexota</taxon>
        <taxon>Anaerolineae</taxon>
        <taxon>Anaerolineales</taxon>
        <taxon>Anaerolineaceae</taxon>
        <taxon>Flexilinea</taxon>
    </lineage>
</organism>
<gene>
    <name evidence="1" type="ORF">ATC1_13143</name>
</gene>
<keyword evidence="1" id="KW-0540">Nuclease</keyword>
<dbReference type="Proteomes" id="UP000053370">
    <property type="component" value="Unassembled WGS sequence"/>
</dbReference>
<reference evidence="1" key="1">
    <citation type="journal article" date="2015" name="Genome Announc.">
        <title>Draft Genome Sequence of Anaerolineae Strain TC1, a Novel Isolate from a Methanogenic Wastewater Treatment System.</title>
        <authorList>
            <person name="Matsuura N."/>
            <person name="Tourlousse D.M."/>
            <person name="Sun L."/>
            <person name="Toyonaga M."/>
            <person name="Kuroda K."/>
            <person name="Ohashi A."/>
            <person name="Cruz R."/>
            <person name="Yamaguchi T."/>
            <person name="Sekiguchi Y."/>
        </authorList>
    </citation>
    <scope>NUCLEOTIDE SEQUENCE [LARGE SCALE GENOMIC DNA]</scope>
    <source>
        <strain evidence="1">TC1</strain>
    </source>
</reference>
<accession>A0A0S7BS10</accession>
<dbReference type="Pfam" id="PF09516">
    <property type="entry name" value="RE_CfrBI"/>
    <property type="match status" value="1"/>
</dbReference>
<dbReference type="GO" id="GO:0004519">
    <property type="term" value="F:endonuclease activity"/>
    <property type="evidence" value="ECO:0007669"/>
    <property type="project" value="UniProtKB-KW"/>
</dbReference>
<dbReference type="InterPro" id="IPR019042">
    <property type="entry name" value="Restrct_endonuc_II_CfrBI"/>
</dbReference>
<dbReference type="EMBL" id="DF968181">
    <property type="protein sequence ID" value="GAP40177.1"/>
    <property type="molecule type" value="Genomic_DNA"/>
</dbReference>
<protein>
    <submittedName>
        <fullName evidence="1">CfrBI restriction endonuclease</fullName>
    </submittedName>
</protein>
<name>A0A0S7BS10_9CHLR</name>
<dbReference type="OrthoDB" id="1492091at2"/>
<keyword evidence="1" id="KW-0378">Hydrolase</keyword>
<evidence type="ECO:0000313" key="2">
    <source>
        <dbReference type="Proteomes" id="UP000053370"/>
    </source>
</evidence>
<dbReference type="STRING" id="1678840.ATC1_13143"/>
<dbReference type="AlphaFoldDB" id="A0A0S7BS10"/>
<keyword evidence="2" id="KW-1185">Reference proteome</keyword>